<organism evidence="2 3">
    <name type="scientific">Streptomyces coelicolor (strain ATCC BAA-471 / A3(2) / M145)</name>
    <dbReference type="NCBI Taxonomy" id="100226"/>
    <lineage>
        <taxon>Bacteria</taxon>
        <taxon>Bacillati</taxon>
        <taxon>Actinomycetota</taxon>
        <taxon>Actinomycetes</taxon>
        <taxon>Kitasatosporales</taxon>
        <taxon>Streptomycetaceae</taxon>
        <taxon>Streptomyces</taxon>
        <taxon>Streptomyces albidoflavus group</taxon>
    </lineage>
</organism>
<name>Q9FCL5_STRCO</name>
<gene>
    <name evidence="2" type="ordered locus">SCO7799</name>
    <name evidence="2" type="ORF">SC10B8A.09c</name>
</gene>
<feature type="domain" description="Insertion element IS402-like" evidence="1">
    <location>
        <begin position="26"/>
        <end position="73"/>
    </location>
</feature>
<dbReference type="KEGG" id="sco:SCO7799"/>
<dbReference type="AlphaFoldDB" id="Q9FCL5"/>
<evidence type="ECO:0000259" key="1">
    <source>
        <dbReference type="Pfam" id="PF13340"/>
    </source>
</evidence>
<dbReference type="Proteomes" id="UP000001973">
    <property type="component" value="Chromosome"/>
</dbReference>
<proteinExistence type="predicted"/>
<dbReference type="InterPro" id="IPR052909">
    <property type="entry name" value="Transposase_6_like"/>
</dbReference>
<dbReference type="EMBL" id="AL939132">
    <property type="protein sequence ID" value="CAC04111.1"/>
    <property type="molecule type" value="Genomic_DNA"/>
</dbReference>
<dbReference type="PANTHER" id="PTHR46637">
    <property type="entry name" value="TIS1421-TRANSPOSASE PROTEIN A"/>
    <property type="match status" value="1"/>
</dbReference>
<dbReference type="HOGENOM" id="CLU_055261_2_2_11"/>
<dbReference type="eggNOG" id="COG3293">
    <property type="taxonomic scope" value="Bacteria"/>
</dbReference>
<reference evidence="2 3" key="1">
    <citation type="journal article" date="1996" name="Mol. Microbiol.">
        <title>A set of ordered cosmids and a detailed genetic and physical map for the 8 Mb Streptomyces coelicolor A3(2) chromosome.</title>
        <authorList>
            <person name="Redenbach M."/>
            <person name="Kieser H.M."/>
            <person name="Denapaite D."/>
            <person name="Eichner A."/>
            <person name="Cullum J."/>
            <person name="Kinashi H."/>
            <person name="Hopwood D.A."/>
        </authorList>
    </citation>
    <scope>NUCLEOTIDE SEQUENCE [LARGE SCALE GENOMIC DNA]</scope>
    <source>
        <strain evidence="3">ATCC BAA-471 / A3(2) / M145</strain>
    </source>
</reference>
<dbReference type="PANTHER" id="PTHR46637:SF1">
    <property type="entry name" value="BLL5188 PROTEIN"/>
    <property type="match status" value="1"/>
</dbReference>
<dbReference type="PaxDb" id="100226-SCO7799"/>
<dbReference type="InParanoid" id="Q9FCL5"/>
<protein>
    <submittedName>
        <fullName evidence="2">Transposase</fullName>
    </submittedName>
</protein>
<keyword evidence="3" id="KW-1185">Reference proteome</keyword>
<dbReference type="InterPro" id="IPR025161">
    <property type="entry name" value="IS402-like_dom"/>
</dbReference>
<dbReference type="PhylomeDB" id="Q9FCL5"/>
<evidence type="ECO:0000313" key="3">
    <source>
        <dbReference type="Proteomes" id="UP000001973"/>
    </source>
</evidence>
<dbReference type="PATRIC" id="fig|100226.15.peg.7914"/>
<sequence length="159" mass="17834">MQALTARAGHATYTRPHGIRHLFAAYDRHVINGILHRVRTGMQWRYLPERYGPRKTLYERHRRWPAVRTWERLLQKVQAQVDAAGGLDWDVSVDTTSVRGHQHAAGVRKAPPPAASKGAAAMAHRSGRSGARLCARLVEVVQEVRRSVPPEEASPPRST</sequence>
<dbReference type="STRING" id="100226.gene:17765459"/>
<evidence type="ECO:0000313" key="2">
    <source>
        <dbReference type="EMBL" id="CAC04111.1"/>
    </source>
</evidence>
<reference evidence="2 3" key="2">
    <citation type="journal article" date="2002" name="Nature">
        <title>Complete genome sequence of the model actinomycete Streptomyces coelicolor A3(2).</title>
        <authorList>
            <person name="Bentley S.D."/>
            <person name="Chater K.F."/>
            <person name="Cerdeno-Tarraga A.M."/>
            <person name="Challis G.L."/>
            <person name="Thomson N.R."/>
            <person name="James K.D."/>
            <person name="Harris D.E."/>
            <person name="Quail M.A."/>
            <person name="Kieser H."/>
            <person name="Harper D."/>
            <person name="Bateman A."/>
            <person name="Brown S."/>
            <person name="Chandra G."/>
            <person name="Chen C.W."/>
            <person name="Collins M."/>
            <person name="Cronin A."/>
            <person name="Fraser A."/>
            <person name="Goble A."/>
            <person name="Hidalgo J."/>
            <person name="Hornsby T."/>
            <person name="Howarth S."/>
            <person name="Huang C.H."/>
            <person name="Kieser T."/>
            <person name="Larke L."/>
            <person name="Murphy L."/>
            <person name="Oliver K."/>
            <person name="O'Neil S."/>
            <person name="Rabbinowitsch E."/>
            <person name="Rajandream M.A."/>
            <person name="Rutherford K."/>
            <person name="Rutter S."/>
            <person name="Seeger K."/>
            <person name="Saunders D."/>
            <person name="Sharp S."/>
            <person name="Squares R."/>
            <person name="Squares S."/>
            <person name="Taylor K."/>
            <person name="Warren T."/>
            <person name="Wietzorrek A."/>
            <person name="Woodward J."/>
            <person name="Barrell B.G."/>
            <person name="Parkhill J."/>
            <person name="Hopwood D.A."/>
        </authorList>
    </citation>
    <scope>NUCLEOTIDE SEQUENCE [LARGE SCALE GENOMIC DNA]</scope>
    <source>
        <strain evidence="3">ATCC BAA-471 / A3(2) / M145</strain>
    </source>
</reference>
<dbReference type="Pfam" id="PF13340">
    <property type="entry name" value="DUF4096"/>
    <property type="match status" value="1"/>
</dbReference>
<dbReference type="OrthoDB" id="4546548at2"/>
<accession>Q9FCL5</accession>
<dbReference type="EMBL" id="AL645882">
    <property type="protein sequence ID" value="CAC04111.1"/>
    <property type="molecule type" value="Genomic_DNA"/>
</dbReference>